<dbReference type="AlphaFoldDB" id="D5GHD0"/>
<protein>
    <submittedName>
        <fullName evidence="1">(Perigord truffle) hypothetical protein</fullName>
    </submittedName>
</protein>
<organism evidence="1 2">
    <name type="scientific">Tuber melanosporum (strain Mel28)</name>
    <name type="common">Perigord black truffle</name>
    <dbReference type="NCBI Taxonomy" id="656061"/>
    <lineage>
        <taxon>Eukaryota</taxon>
        <taxon>Fungi</taxon>
        <taxon>Dikarya</taxon>
        <taxon>Ascomycota</taxon>
        <taxon>Pezizomycotina</taxon>
        <taxon>Pezizomycetes</taxon>
        <taxon>Pezizales</taxon>
        <taxon>Tuberaceae</taxon>
        <taxon>Tuber</taxon>
    </lineage>
</organism>
<dbReference type="eggNOG" id="ENOG502SCSF">
    <property type="taxonomic scope" value="Eukaryota"/>
</dbReference>
<dbReference type="Proteomes" id="UP000006911">
    <property type="component" value="Unassembled WGS sequence"/>
</dbReference>
<sequence>MYNRDKSILYYSSTQQKDFIINLNIAHFTFNKHLTNGTYYLGKYLFTREPILTAKVKDISLLDLALMLEKDRKKYNKNKPLNSLSKSVLLVDINNNKTEIFFSIGKCIEYLRNKGLPANHTSLVKYINLGQVYHGYICKFV</sequence>
<evidence type="ECO:0000313" key="1">
    <source>
        <dbReference type="EMBL" id="CAZ83923.1"/>
    </source>
</evidence>
<dbReference type="GeneID" id="9187873"/>
<dbReference type="KEGG" id="tml:GSTUM_00002360001"/>
<name>D5GHD0_TUBMM</name>
<dbReference type="SMART" id="SM00497">
    <property type="entry name" value="IENR1"/>
    <property type="match status" value="2"/>
</dbReference>
<gene>
    <name evidence="1" type="ORF">GSTUM_00002360001</name>
</gene>
<dbReference type="InterPro" id="IPR003647">
    <property type="entry name" value="Intron_nuc_1_rpt"/>
</dbReference>
<evidence type="ECO:0000313" key="2">
    <source>
        <dbReference type="Proteomes" id="UP000006911"/>
    </source>
</evidence>
<accession>D5GHD0</accession>
<dbReference type="EMBL" id="FN430311">
    <property type="protein sequence ID" value="CAZ83923.1"/>
    <property type="molecule type" value="Genomic_DNA"/>
</dbReference>
<proteinExistence type="predicted"/>
<dbReference type="HOGENOM" id="CLU_1826697_0_0_1"/>
<reference evidence="1 2" key="1">
    <citation type="journal article" date="2010" name="Nature">
        <title>Perigord black truffle genome uncovers evolutionary origins and mechanisms of symbiosis.</title>
        <authorList>
            <person name="Martin F."/>
            <person name="Kohler A."/>
            <person name="Murat C."/>
            <person name="Balestrini R."/>
            <person name="Coutinho P.M."/>
            <person name="Jaillon O."/>
            <person name="Montanini B."/>
            <person name="Morin E."/>
            <person name="Noel B."/>
            <person name="Percudani R."/>
            <person name="Porcel B."/>
            <person name="Rubini A."/>
            <person name="Amicucci A."/>
            <person name="Amselem J."/>
            <person name="Anthouard V."/>
            <person name="Arcioni S."/>
            <person name="Artiguenave F."/>
            <person name="Aury J.M."/>
            <person name="Ballario P."/>
            <person name="Bolchi A."/>
            <person name="Brenna A."/>
            <person name="Brun A."/>
            <person name="Buee M."/>
            <person name="Cantarel B."/>
            <person name="Chevalier G."/>
            <person name="Couloux A."/>
            <person name="Da Silva C."/>
            <person name="Denoeud F."/>
            <person name="Duplessis S."/>
            <person name="Ghignone S."/>
            <person name="Hilselberger B."/>
            <person name="Iotti M."/>
            <person name="Marcais B."/>
            <person name="Mello A."/>
            <person name="Miranda M."/>
            <person name="Pacioni G."/>
            <person name="Quesneville H."/>
            <person name="Riccioni C."/>
            <person name="Ruotolo R."/>
            <person name="Splivallo R."/>
            <person name="Stocchi V."/>
            <person name="Tisserant E."/>
            <person name="Viscomi A.R."/>
            <person name="Zambonelli A."/>
            <person name="Zampieri E."/>
            <person name="Henrissat B."/>
            <person name="Lebrun M.H."/>
            <person name="Paolocci F."/>
            <person name="Bonfante P."/>
            <person name="Ottonello S."/>
            <person name="Wincker P."/>
        </authorList>
    </citation>
    <scope>NUCLEOTIDE SEQUENCE [LARGE SCALE GENOMIC DNA]</scope>
    <source>
        <strain evidence="1 2">Mel28</strain>
    </source>
</reference>
<dbReference type="InParanoid" id="D5GHD0"/>
<dbReference type="RefSeq" id="XP_002839732.1">
    <property type="nucleotide sequence ID" value="XM_002839686.1"/>
</dbReference>
<keyword evidence="2" id="KW-1185">Reference proteome</keyword>